<dbReference type="SUPFAM" id="SSF81383">
    <property type="entry name" value="F-box domain"/>
    <property type="match status" value="1"/>
</dbReference>
<dbReference type="PANTHER" id="PTHR44259:SF108">
    <property type="entry name" value="F-BOX PROTEIN SKIP23-LIKE"/>
    <property type="match status" value="1"/>
</dbReference>
<organism evidence="2 3">
    <name type="scientific">Ficus carica</name>
    <name type="common">Common fig</name>
    <dbReference type="NCBI Taxonomy" id="3494"/>
    <lineage>
        <taxon>Eukaryota</taxon>
        <taxon>Viridiplantae</taxon>
        <taxon>Streptophyta</taxon>
        <taxon>Embryophyta</taxon>
        <taxon>Tracheophyta</taxon>
        <taxon>Spermatophyta</taxon>
        <taxon>Magnoliopsida</taxon>
        <taxon>eudicotyledons</taxon>
        <taxon>Gunneridae</taxon>
        <taxon>Pentapetalae</taxon>
        <taxon>rosids</taxon>
        <taxon>fabids</taxon>
        <taxon>Rosales</taxon>
        <taxon>Moraceae</taxon>
        <taxon>Ficeae</taxon>
        <taxon>Ficus</taxon>
    </lineage>
</organism>
<evidence type="ECO:0000259" key="1">
    <source>
        <dbReference type="Pfam" id="PF03478"/>
    </source>
</evidence>
<dbReference type="AlphaFoldDB" id="A0AA87ZMU3"/>
<sequence>MTVPDWSALPRDVLTFFAKRITSLKDYIAFRAVCRAWRLAATMDCFPTTRQVPWLVLFRVLHDPEPSWRFHSLTKNKVHKPLLPFQPHLDRHICSSLGWMMGRGENADQHHLYLWHPLTHAQVQLPNHNFNFDTAKFALSSSPSWTSDYAIMVIFNEYSNSEPSYLRRAPCNVAFLKPGALMWTNIKLSQPAEDLAYYKGQFYVVDCEGKLMVLDIEDPDHDVIKMKEIVSVDYGSLKKVLDGKYPSHSYRQEDDQYYIVESERALFLVQRNNVWKRSYWFQPYHEIVEFHVFEVNTSNKTLARLNSLGDKTLFFGSGPSLSVKVSGDTGCKVDCIYFNMGCVTGIFDMKKEGFETLKHEGVHPFIPLPWLQQSF</sequence>
<keyword evidence="3" id="KW-1185">Reference proteome</keyword>
<proteinExistence type="predicted"/>
<evidence type="ECO:0000313" key="3">
    <source>
        <dbReference type="Proteomes" id="UP001187192"/>
    </source>
</evidence>
<dbReference type="InterPro" id="IPR036047">
    <property type="entry name" value="F-box-like_dom_sf"/>
</dbReference>
<name>A0AA87ZMU3_FICCA</name>
<dbReference type="PANTHER" id="PTHR44259">
    <property type="entry name" value="OS07G0183000 PROTEIN-RELATED"/>
    <property type="match status" value="1"/>
</dbReference>
<protein>
    <recommendedName>
        <fullName evidence="1">KIB1-4 beta-propeller domain-containing protein</fullName>
    </recommendedName>
</protein>
<dbReference type="InterPro" id="IPR050942">
    <property type="entry name" value="F-box_BR-signaling"/>
</dbReference>
<gene>
    <name evidence="2" type="ORF">TIFTF001_001484</name>
</gene>
<dbReference type="Pfam" id="PF03478">
    <property type="entry name" value="Beta-prop_KIB1-4"/>
    <property type="match status" value="1"/>
</dbReference>
<accession>A0AA87ZMU3</accession>
<feature type="domain" description="KIB1-4 beta-propeller" evidence="1">
    <location>
        <begin position="71"/>
        <end position="339"/>
    </location>
</feature>
<dbReference type="Proteomes" id="UP001187192">
    <property type="component" value="Unassembled WGS sequence"/>
</dbReference>
<dbReference type="EMBL" id="BTGU01000001">
    <property type="protein sequence ID" value="GMN26931.1"/>
    <property type="molecule type" value="Genomic_DNA"/>
</dbReference>
<evidence type="ECO:0000313" key="2">
    <source>
        <dbReference type="EMBL" id="GMN26931.1"/>
    </source>
</evidence>
<comment type="caution">
    <text evidence="2">The sequence shown here is derived from an EMBL/GenBank/DDBJ whole genome shotgun (WGS) entry which is preliminary data.</text>
</comment>
<dbReference type="InterPro" id="IPR005174">
    <property type="entry name" value="KIB1-4_b-propeller"/>
</dbReference>
<reference evidence="2" key="1">
    <citation type="submission" date="2023-07" db="EMBL/GenBank/DDBJ databases">
        <title>draft genome sequence of fig (Ficus carica).</title>
        <authorList>
            <person name="Takahashi T."/>
            <person name="Nishimura K."/>
        </authorList>
    </citation>
    <scope>NUCLEOTIDE SEQUENCE</scope>
</reference>